<accession>A0A2I1HE02</accession>
<dbReference type="VEuPathDB" id="FungiDB:RhiirFUN_005205"/>
<gene>
    <name evidence="2" type="ORF">RhiirA4_477841</name>
</gene>
<comment type="caution">
    <text evidence="2">The sequence shown here is derived from an EMBL/GenBank/DDBJ whole genome shotgun (WGS) entry which is preliminary data.</text>
</comment>
<feature type="region of interest" description="Disordered" evidence="1">
    <location>
        <begin position="31"/>
        <end position="52"/>
    </location>
</feature>
<dbReference type="AlphaFoldDB" id="A0A2I1HE02"/>
<evidence type="ECO:0000313" key="2">
    <source>
        <dbReference type="EMBL" id="PKY57050.1"/>
    </source>
</evidence>
<proteinExistence type="predicted"/>
<feature type="non-terminal residue" evidence="2">
    <location>
        <position position="627"/>
    </location>
</feature>
<sequence>MLPGDEISKYLKNFDKLPSLIHIIVQPPQPATTEKRKIEGLDEENESQNRKKEKLIELNTPESIVEFLARQEGVKDDFTKPHKLCGNEFNFQRKGRDETLHQIYDFIIERYIKIKKTLEEKKSVGDKSFHPVLALQATPGGGKSFLLDELANLKENDLNNYLKSKEQPNRKCLENVEYHSYIKAVNNVIDMLRNSIAICITYNGHSTYKFDRFVDENLERGLVMRILWSYFFDDKELRWGDFCKKFRTQLESLEINTAVKSILHHIECLYGSKRSVFLCVDESLKILSRDNSNQKNQDQINNFLINLYNPYQETLDYKEKKGSLIRFNFIITTLDAVYVRETRTHLGRDINWAPLRRLDISESMELFDKFTEELDSNRAYIINRCISDCNGHPRTLEKFYKLLNGSNTTLKTNNFATLIEELTKSIDTWFSNISFSVVKLALLGKEVNLERTLKVKGKDLSIKDLISTGIYINSVTEQSNVTSVIPTLTLVSLYYFCMTNSEDGNAKTVAKTLKNILLLEDYFDFRSNDGKAFESFHMNWELLYRTLHNDGMEINLPEIYGLDQEGVKIKIQRKEIVKLPRDREFPNNEICDEKNNIIKDLEKYIFVPMKSNNSGFEMVIFEKKVGG</sequence>
<name>A0A2I1HE02_9GLOM</name>
<dbReference type="EMBL" id="LLXI01002409">
    <property type="protein sequence ID" value="PKY57050.1"/>
    <property type="molecule type" value="Genomic_DNA"/>
</dbReference>
<dbReference type="VEuPathDB" id="FungiDB:RhiirA1_540682"/>
<keyword evidence="3" id="KW-1185">Reference proteome</keyword>
<dbReference type="VEuPathDB" id="FungiDB:RhiirA1_396555"/>
<evidence type="ECO:0000313" key="3">
    <source>
        <dbReference type="Proteomes" id="UP000234323"/>
    </source>
</evidence>
<evidence type="ECO:0000256" key="1">
    <source>
        <dbReference type="SAM" id="MobiDB-lite"/>
    </source>
</evidence>
<dbReference type="VEuPathDB" id="FungiDB:FUN_021140"/>
<protein>
    <submittedName>
        <fullName evidence="2">Uncharacterized protein</fullName>
    </submittedName>
</protein>
<organism evidence="2 3">
    <name type="scientific">Rhizophagus irregularis</name>
    <dbReference type="NCBI Taxonomy" id="588596"/>
    <lineage>
        <taxon>Eukaryota</taxon>
        <taxon>Fungi</taxon>
        <taxon>Fungi incertae sedis</taxon>
        <taxon>Mucoromycota</taxon>
        <taxon>Glomeromycotina</taxon>
        <taxon>Glomeromycetes</taxon>
        <taxon>Glomerales</taxon>
        <taxon>Glomeraceae</taxon>
        <taxon>Rhizophagus</taxon>
    </lineage>
</organism>
<reference evidence="2 3" key="1">
    <citation type="submission" date="2015-10" db="EMBL/GenBank/DDBJ databases">
        <title>Genome analyses suggest a sexual origin of heterokaryosis in a supposedly ancient asexual fungus.</title>
        <authorList>
            <person name="Ropars J."/>
            <person name="Sedzielewska K."/>
            <person name="Noel J."/>
            <person name="Charron P."/>
            <person name="Farinelli L."/>
            <person name="Marton T."/>
            <person name="Kruger M."/>
            <person name="Pelin A."/>
            <person name="Brachmann A."/>
            <person name="Corradi N."/>
        </authorList>
    </citation>
    <scope>NUCLEOTIDE SEQUENCE [LARGE SCALE GENOMIC DNA]</scope>
    <source>
        <strain evidence="2 3">A4</strain>
    </source>
</reference>
<dbReference type="Proteomes" id="UP000234323">
    <property type="component" value="Unassembled WGS sequence"/>
</dbReference>